<dbReference type="PANTHER" id="PTHR12224">
    <property type="entry name" value="BETA-1,4-MANNOSYL-GLYCOPROTEIN BETA-1,4-N-ACETYLGLUCOSAMINYL-TRANSFERASE"/>
    <property type="match status" value="1"/>
</dbReference>
<evidence type="ECO:0000256" key="3">
    <source>
        <dbReference type="ARBA" id="ARBA00022679"/>
    </source>
</evidence>
<evidence type="ECO:0000313" key="9">
    <source>
        <dbReference type="EMBL" id="KAH9416404.1"/>
    </source>
</evidence>
<reference evidence="9 10" key="1">
    <citation type="journal article" date="2018" name="J. Allergy Clin. Immunol.">
        <title>High-quality assembly of Dermatophagoides pteronyssinus genome and transcriptome reveals a wide range of novel allergens.</title>
        <authorList>
            <person name="Liu X.Y."/>
            <person name="Yang K.Y."/>
            <person name="Wang M.Q."/>
            <person name="Kwok J.S."/>
            <person name="Zeng X."/>
            <person name="Yang Z."/>
            <person name="Xiao X.J."/>
            <person name="Lau C.P."/>
            <person name="Li Y."/>
            <person name="Huang Z.M."/>
            <person name="Ba J.G."/>
            <person name="Yim A.K."/>
            <person name="Ouyang C.Y."/>
            <person name="Ngai S.M."/>
            <person name="Chan T.F."/>
            <person name="Leung E.L."/>
            <person name="Liu L."/>
            <person name="Liu Z.G."/>
            <person name="Tsui S.K."/>
        </authorList>
    </citation>
    <scope>NUCLEOTIDE SEQUENCE [LARGE SCALE GENOMIC DNA]</scope>
    <source>
        <strain evidence="9">Derp</strain>
    </source>
</reference>
<proteinExistence type="predicted"/>
<evidence type="ECO:0000256" key="4">
    <source>
        <dbReference type="ARBA" id="ARBA00022692"/>
    </source>
</evidence>
<evidence type="ECO:0000256" key="2">
    <source>
        <dbReference type="ARBA" id="ARBA00022676"/>
    </source>
</evidence>
<feature type="transmembrane region" description="Helical" evidence="8">
    <location>
        <begin position="136"/>
        <end position="153"/>
    </location>
</feature>
<evidence type="ECO:0000256" key="7">
    <source>
        <dbReference type="ARBA" id="ARBA00023136"/>
    </source>
</evidence>
<sequence length="993" mass="118422">MKISRLKFLLYSLQILRIIIVFIPQFGYIQPDEFHQFTEPLAEKFLQVKTLKCWEFTRDQPIRSMVIPQLLIGPMFSAFYHAFHSTFYQTLSSYWILVLPRFIMVLFSFLIDIVLNRLVTIVNFDNRSSSPATLKIYTALIHSSTYLAFTYYNRTFTNTIETILFSLLLLVILESLQQSSKHCQRYKTIVSIKIGSLLSIGFFNRPTFVIFAAIPLMFWICSIDLNRKPKSIIIEWTKNICRILPSFLIVSLIFIIGDSIYYDRLDIMDIFIDPMNIIKHLVITPWNFISYNIWPSNLANHGLHPIYFHSFVSMPLMFTLLTAIIYLDFVQNIWKLLINNHQGIIQIFNDFLTNENQFRFRCLLQMTIFISISILSLIPHHEPRFLLPLIIPIICLYGNQLARLMQKFQSLLAIWLILQIVLIIFYGWIHQAGIIRSLLFLQNEHHNELIAGDDLQSKTTTTRLIFTRMYLPPQHLLLIPDDNQYSKIQIDDYSIESIQPSLQSIFDSKNSTKIFLIMPSCYDEILKSMIIDYEHQSKSSSTNQIEMKLLRKEFPNFNAEDLDQCLWPTTMINNNNDDDNSTIIEQWTKRIRQTFGMIAQFKRLFRQLRLRRLRRWPKLNCYSLITIFILMFILPFLLIYRLYWFRDFVYLIRPTFDHKVTFKNVITHYHMATADNDTDDQSLCSLHGWISRKQQQQSDHKTSSNIKVIDAFLFSLEFDLLEIRLRELWPVVDIFIAMESDYTFSGQKKPLWLKEKFPERFQWASEKLKIFHCNQLQPLESNENPFVNEIRMRNCMTWTIRSLAKPEDLIIVGDVDEIPRQSTIQLFRKCIGYPEIVHLQMKTYFYSFEFYYSSDDFWQSKIQIYDRIRFYYSHQKGSDYLLADSGWHCTFCFRYLQDFRFKMTSYSHNDRLMKRYYLLESEEIQRRICNGLDIYDMYPEVYTFKEMIQKFGPIPKTNSFVDIPNALVKYSKKFSFLLKGNCIREDYQRESVA</sequence>
<evidence type="ECO:0008006" key="11">
    <source>
        <dbReference type="Google" id="ProtNLM"/>
    </source>
</evidence>
<feature type="transmembrane region" description="Helical" evidence="8">
    <location>
        <begin position="159"/>
        <end position="176"/>
    </location>
</feature>
<keyword evidence="4 8" id="KW-0812">Transmembrane</keyword>
<organism evidence="9 10">
    <name type="scientific">Dermatophagoides pteronyssinus</name>
    <name type="common">European house dust mite</name>
    <dbReference type="NCBI Taxonomy" id="6956"/>
    <lineage>
        <taxon>Eukaryota</taxon>
        <taxon>Metazoa</taxon>
        <taxon>Ecdysozoa</taxon>
        <taxon>Arthropoda</taxon>
        <taxon>Chelicerata</taxon>
        <taxon>Arachnida</taxon>
        <taxon>Acari</taxon>
        <taxon>Acariformes</taxon>
        <taxon>Sarcoptiformes</taxon>
        <taxon>Astigmata</taxon>
        <taxon>Psoroptidia</taxon>
        <taxon>Analgoidea</taxon>
        <taxon>Pyroglyphidae</taxon>
        <taxon>Dermatophagoidinae</taxon>
        <taxon>Dermatophagoides</taxon>
    </lineage>
</organism>
<dbReference type="EMBL" id="NJHN03000093">
    <property type="protein sequence ID" value="KAH9416404.1"/>
    <property type="molecule type" value="Genomic_DNA"/>
</dbReference>
<comment type="subcellular location">
    <subcellularLocation>
        <location evidence="1">Endoplasmic reticulum membrane</location>
        <topology evidence="1">Multi-pass membrane protein</topology>
    </subcellularLocation>
</comment>
<reference evidence="9 10" key="2">
    <citation type="journal article" date="2022" name="Mol. Biol. Evol.">
        <title>Comparative Genomics Reveals Insights into the Divergent Evolution of Astigmatic Mites and Household Pest Adaptations.</title>
        <authorList>
            <person name="Xiong Q."/>
            <person name="Wan A.T."/>
            <person name="Liu X."/>
            <person name="Fung C.S."/>
            <person name="Xiao X."/>
            <person name="Malainual N."/>
            <person name="Hou J."/>
            <person name="Wang L."/>
            <person name="Wang M."/>
            <person name="Yang K.Y."/>
            <person name="Cui Y."/>
            <person name="Leung E.L."/>
            <person name="Nong W."/>
            <person name="Shin S.K."/>
            <person name="Au S.W."/>
            <person name="Jeong K.Y."/>
            <person name="Chew F.T."/>
            <person name="Hui J.H."/>
            <person name="Leung T.F."/>
            <person name="Tungtrongchitr A."/>
            <person name="Zhong N."/>
            <person name="Liu Z."/>
            <person name="Tsui S.K."/>
        </authorList>
    </citation>
    <scope>NUCLEOTIDE SEQUENCE [LARGE SCALE GENOMIC DNA]</scope>
    <source>
        <strain evidence="9">Derp</strain>
    </source>
</reference>
<feature type="transmembrane region" description="Helical" evidence="8">
    <location>
        <begin position="408"/>
        <end position="429"/>
    </location>
</feature>
<keyword evidence="2" id="KW-0328">Glycosyltransferase</keyword>
<protein>
    <recommendedName>
        <fullName evidence="11">Mannosyltransferase</fullName>
    </recommendedName>
</protein>
<evidence type="ECO:0000313" key="10">
    <source>
        <dbReference type="Proteomes" id="UP000887458"/>
    </source>
</evidence>
<keyword evidence="10" id="KW-1185">Reference proteome</keyword>
<feature type="transmembrane region" description="Helical" evidence="8">
    <location>
        <begin position="9"/>
        <end position="29"/>
    </location>
</feature>
<keyword evidence="5" id="KW-0256">Endoplasmic reticulum</keyword>
<dbReference type="Pfam" id="PF03901">
    <property type="entry name" value="Glyco_transf_22"/>
    <property type="match status" value="1"/>
</dbReference>
<dbReference type="InterPro" id="IPR005599">
    <property type="entry name" value="GPI_mannosylTrfase"/>
</dbReference>
<evidence type="ECO:0000256" key="1">
    <source>
        <dbReference type="ARBA" id="ARBA00004477"/>
    </source>
</evidence>
<gene>
    <name evidence="9" type="ORF">DERP_015172</name>
</gene>
<keyword evidence="7 8" id="KW-0472">Membrane</keyword>
<feature type="transmembrane region" description="Helical" evidence="8">
    <location>
        <begin position="239"/>
        <end position="257"/>
    </location>
</feature>
<evidence type="ECO:0000256" key="8">
    <source>
        <dbReference type="SAM" id="Phobius"/>
    </source>
</evidence>
<keyword evidence="3" id="KW-0808">Transferase</keyword>
<feature type="transmembrane region" description="Helical" evidence="8">
    <location>
        <begin position="358"/>
        <end position="378"/>
    </location>
</feature>
<feature type="transmembrane region" description="Helical" evidence="8">
    <location>
        <begin position="306"/>
        <end position="327"/>
    </location>
</feature>
<dbReference type="InterPro" id="IPR006813">
    <property type="entry name" value="Glyco_trans_17"/>
</dbReference>
<accession>A0ABQ8J1F9</accession>
<feature type="transmembrane region" description="Helical" evidence="8">
    <location>
        <begin position="94"/>
        <end position="115"/>
    </location>
</feature>
<dbReference type="Proteomes" id="UP000887458">
    <property type="component" value="Unassembled WGS sequence"/>
</dbReference>
<comment type="caution">
    <text evidence="9">The sequence shown here is derived from an EMBL/GenBank/DDBJ whole genome shotgun (WGS) entry which is preliminary data.</text>
</comment>
<keyword evidence="6 8" id="KW-1133">Transmembrane helix</keyword>
<name>A0ABQ8J1F9_DERPT</name>
<evidence type="ECO:0000256" key="5">
    <source>
        <dbReference type="ARBA" id="ARBA00022824"/>
    </source>
</evidence>
<dbReference type="Pfam" id="PF04724">
    <property type="entry name" value="Glyco_transf_17"/>
    <property type="match status" value="1"/>
</dbReference>
<feature type="transmembrane region" description="Helical" evidence="8">
    <location>
        <begin position="619"/>
        <end position="644"/>
    </location>
</feature>
<evidence type="ECO:0000256" key="6">
    <source>
        <dbReference type="ARBA" id="ARBA00022989"/>
    </source>
</evidence>
<dbReference type="PANTHER" id="PTHR12224:SF0">
    <property type="entry name" value="BETA-1,4-MANNOSYL-GLYCOPROTEIN 4-BETA-N-ACETYLGLUCOSAMINYLTRANSFERASE"/>
    <property type="match status" value="1"/>
</dbReference>